<dbReference type="InterPro" id="IPR036047">
    <property type="entry name" value="F-box-like_dom_sf"/>
</dbReference>
<dbReference type="AlphaFoldDB" id="A0A8T0GHR5"/>
<proteinExistence type="predicted"/>
<dbReference type="InterPro" id="IPR006652">
    <property type="entry name" value="Kelch_1"/>
</dbReference>
<feature type="domain" description="F-box" evidence="3">
    <location>
        <begin position="86"/>
        <end position="135"/>
    </location>
</feature>
<dbReference type="CDD" id="cd22157">
    <property type="entry name" value="F-box_AtFBW1-like"/>
    <property type="match status" value="1"/>
</dbReference>
<dbReference type="Pfam" id="PF01344">
    <property type="entry name" value="Kelch_1"/>
    <property type="match status" value="2"/>
</dbReference>
<dbReference type="PANTHER" id="PTHR46344">
    <property type="entry name" value="OS02G0202900 PROTEIN"/>
    <property type="match status" value="1"/>
</dbReference>
<dbReference type="InterPro" id="IPR015915">
    <property type="entry name" value="Kelch-typ_b-propeller"/>
</dbReference>
<dbReference type="SMART" id="SM00612">
    <property type="entry name" value="Kelch"/>
    <property type="match status" value="2"/>
</dbReference>
<protein>
    <recommendedName>
        <fullName evidence="3">F-box domain-containing protein</fullName>
    </recommendedName>
</protein>
<gene>
    <name evidence="4" type="ORF">KC19_11G159700</name>
</gene>
<keyword evidence="2" id="KW-0677">Repeat</keyword>
<dbReference type="Proteomes" id="UP000822688">
    <property type="component" value="Chromosome 11"/>
</dbReference>
<keyword evidence="1" id="KW-0880">Kelch repeat</keyword>
<dbReference type="EMBL" id="CM026432">
    <property type="protein sequence ID" value="KAG0557824.1"/>
    <property type="molecule type" value="Genomic_DNA"/>
</dbReference>
<dbReference type="PANTHER" id="PTHR46344:SF27">
    <property type="entry name" value="KELCH REPEAT SUPERFAMILY PROTEIN"/>
    <property type="match status" value="1"/>
</dbReference>
<dbReference type="Pfam" id="PF00646">
    <property type="entry name" value="F-box"/>
    <property type="match status" value="1"/>
</dbReference>
<organism evidence="4 5">
    <name type="scientific">Ceratodon purpureus</name>
    <name type="common">Fire moss</name>
    <name type="synonym">Dicranum purpureum</name>
    <dbReference type="NCBI Taxonomy" id="3225"/>
    <lineage>
        <taxon>Eukaryota</taxon>
        <taxon>Viridiplantae</taxon>
        <taxon>Streptophyta</taxon>
        <taxon>Embryophyta</taxon>
        <taxon>Bryophyta</taxon>
        <taxon>Bryophytina</taxon>
        <taxon>Bryopsida</taxon>
        <taxon>Dicranidae</taxon>
        <taxon>Pseudoditrichales</taxon>
        <taxon>Ditrichaceae</taxon>
        <taxon>Ceratodon</taxon>
    </lineage>
</organism>
<evidence type="ECO:0000259" key="3">
    <source>
        <dbReference type="PROSITE" id="PS50181"/>
    </source>
</evidence>
<dbReference type="SUPFAM" id="SSF81383">
    <property type="entry name" value="F-box domain"/>
    <property type="match status" value="1"/>
</dbReference>
<comment type="caution">
    <text evidence="4">The sequence shown here is derived from an EMBL/GenBank/DDBJ whole genome shotgun (WGS) entry which is preliminary data.</text>
</comment>
<accession>A0A8T0GHR5</accession>
<keyword evidence="5" id="KW-1185">Reference proteome</keyword>
<sequence length="463" mass="51322">MGIMGATTVLMSRGCAPKASKNTSLTRRLSFCVEDTDLDLIQFKEICDGHGLKSVDDEVEEVLSEWWGCREVMQRTESVLGDEGEAAPILGLPDDVMTLIFARLPRKSLAMTRLVCSSWKRVAEQQELASLRRKMGVAEGWIYVLAETPQGSPFRAYDPIAAKWSALPPTPGCSQAQQWQGFACVALGHKFLLIGGTRTQRSPTDSDRYSSASAVCSDVVIYDSLTNKWTKGANMTTPRSWFAAAVVGDKVYVAGGQGNTKFLDSAEVYDPSTDRWTKITSMAVVRSSCQGFSLGGQFWVIAGEYVKNQHVDRFQKSSAEVYDAETGTWRFVSNMYLDDNKVMEPSTVTANGELVCVHQKRIMAYKKDSNTWTQLGHISGGEEYARPCTRFGFACESVGSNLYIIGGTREYSQNRYRYCMPLNTVEVCELDWGKQYSSQLWWKVGADMGKDGGVISASLVSWL</sequence>
<dbReference type="Gene3D" id="1.20.1280.50">
    <property type="match status" value="1"/>
</dbReference>
<evidence type="ECO:0000256" key="1">
    <source>
        <dbReference type="ARBA" id="ARBA00022441"/>
    </source>
</evidence>
<dbReference type="InterPro" id="IPR001810">
    <property type="entry name" value="F-box_dom"/>
</dbReference>
<dbReference type="Gene3D" id="2.120.10.80">
    <property type="entry name" value="Kelch-type beta propeller"/>
    <property type="match status" value="1"/>
</dbReference>
<evidence type="ECO:0000256" key="2">
    <source>
        <dbReference type="ARBA" id="ARBA00022737"/>
    </source>
</evidence>
<dbReference type="SMART" id="SM00256">
    <property type="entry name" value="FBOX"/>
    <property type="match status" value="1"/>
</dbReference>
<dbReference type="PROSITE" id="PS50181">
    <property type="entry name" value="FBOX"/>
    <property type="match status" value="1"/>
</dbReference>
<dbReference type="SUPFAM" id="SSF117281">
    <property type="entry name" value="Kelch motif"/>
    <property type="match status" value="1"/>
</dbReference>
<evidence type="ECO:0000313" key="4">
    <source>
        <dbReference type="EMBL" id="KAG0557824.1"/>
    </source>
</evidence>
<name>A0A8T0GHR5_CERPU</name>
<reference evidence="4 5" key="1">
    <citation type="submission" date="2020-06" db="EMBL/GenBank/DDBJ databases">
        <title>WGS assembly of Ceratodon purpureus strain R40.</title>
        <authorList>
            <person name="Carey S.B."/>
            <person name="Jenkins J."/>
            <person name="Shu S."/>
            <person name="Lovell J.T."/>
            <person name="Sreedasyam A."/>
            <person name="Maumus F."/>
            <person name="Tiley G.P."/>
            <person name="Fernandez-Pozo N."/>
            <person name="Barry K."/>
            <person name="Chen C."/>
            <person name="Wang M."/>
            <person name="Lipzen A."/>
            <person name="Daum C."/>
            <person name="Saski C.A."/>
            <person name="Payton A.C."/>
            <person name="Mcbreen J.C."/>
            <person name="Conrad R.E."/>
            <person name="Kollar L.M."/>
            <person name="Olsson S."/>
            <person name="Huttunen S."/>
            <person name="Landis J.B."/>
            <person name="Wickett N.J."/>
            <person name="Johnson M.G."/>
            <person name="Rensing S.A."/>
            <person name="Grimwood J."/>
            <person name="Schmutz J."/>
            <person name="Mcdaniel S.F."/>
        </authorList>
    </citation>
    <scope>NUCLEOTIDE SEQUENCE [LARGE SCALE GENOMIC DNA]</scope>
    <source>
        <strain evidence="4 5">R40</strain>
    </source>
</reference>
<evidence type="ECO:0000313" key="5">
    <source>
        <dbReference type="Proteomes" id="UP000822688"/>
    </source>
</evidence>